<dbReference type="Proteomes" id="UP000475037">
    <property type="component" value="Unassembled WGS sequence"/>
</dbReference>
<comment type="caution">
    <text evidence="3">The sequence shown here is derived from an EMBL/GenBank/DDBJ whole genome shotgun (WGS) entry which is preliminary data.</text>
</comment>
<evidence type="ECO:0000313" key="3">
    <source>
        <dbReference type="EMBL" id="KAF0871378.1"/>
    </source>
</evidence>
<feature type="domain" description="L1 transposable element RRM" evidence="2">
    <location>
        <begin position="136"/>
        <end position="185"/>
    </location>
</feature>
<dbReference type="Pfam" id="PF02994">
    <property type="entry name" value="Transposase_22"/>
    <property type="match status" value="1"/>
</dbReference>
<feature type="non-terminal residue" evidence="3">
    <location>
        <position position="190"/>
    </location>
</feature>
<gene>
    <name evidence="3" type="primary">L1re1_166</name>
    <name evidence="3" type="ORF">FOF47_R04872</name>
</gene>
<evidence type="ECO:0000313" key="4">
    <source>
        <dbReference type="Proteomes" id="UP000475037"/>
    </source>
</evidence>
<organism evidence="3 4">
    <name type="scientific">Crocuta crocuta</name>
    <name type="common">Spotted hyena</name>
    <dbReference type="NCBI Taxonomy" id="9678"/>
    <lineage>
        <taxon>Eukaryota</taxon>
        <taxon>Metazoa</taxon>
        <taxon>Chordata</taxon>
        <taxon>Craniata</taxon>
        <taxon>Vertebrata</taxon>
        <taxon>Euteleostomi</taxon>
        <taxon>Mammalia</taxon>
        <taxon>Eutheria</taxon>
        <taxon>Laurasiatheria</taxon>
        <taxon>Carnivora</taxon>
        <taxon>Feliformia</taxon>
        <taxon>Hyaenidae</taxon>
        <taxon>Crocuta</taxon>
    </lineage>
</organism>
<keyword evidence="4" id="KW-1185">Reference proteome</keyword>
<reference evidence="3 4" key="1">
    <citation type="submission" date="2019-11" db="EMBL/GenBank/DDBJ databases">
        <authorList>
            <person name="Yang C."/>
            <person name="Li F."/>
        </authorList>
    </citation>
    <scope>NUCLEOTIDE SEQUENCE [LARGE SCALE GENOMIC DNA]</scope>
    <source>
        <strain evidence="3">KB4526</strain>
        <tissue evidence="3">Muscle</tissue>
    </source>
</reference>
<proteinExistence type="predicted"/>
<sequence>MMKRNNSPPKKFQEELTAKELLKTDISNKTEEKFRTIVIIAGLEKSMEDIRETIATNTKELKSSCDEFKNAINEMHNKMEAWNSRIEEAQRRIKRRISDLEDTIIEKEETEKKRDKLIQKHERRVRELSDMVKCNNIHIIGIPEEEEKGKGAEGVLEQIIAENFPNLSKKVNVEIQEAQRTPLRRNLKQS</sequence>
<feature type="coiled-coil region" evidence="1">
    <location>
        <begin position="65"/>
        <end position="127"/>
    </location>
</feature>
<dbReference type="InterPro" id="IPR004244">
    <property type="entry name" value="Transposase_22"/>
</dbReference>
<protein>
    <submittedName>
        <fullName evidence="3">LORF1 protein</fullName>
    </submittedName>
</protein>
<name>A0A6G1A6D3_CROCR</name>
<dbReference type="PANTHER" id="PTHR11505">
    <property type="entry name" value="L1 TRANSPOSABLE ELEMENT-RELATED"/>
    <property type="match status" value="1"/>
</dbReference>
<keyword evidence="1" id="KW-0175">Coiled coil</keyword>
<dbReference type="EMBL" id="VOAJ01024659">
    <property type="protein sequence ID" value="KAF0871378.1"/>
    <property type="molecule type" value="Genomic_DNA"/>
</dbReference>
<evidence type="ECO:0000259" key="2">
    <source>
        <dbReference type="Pfam" id="PF02994"/>
    </source>
</evidence>
<dbReference type="Gene3D" id="3.30.70.1820">
    <property type="entry name" value="L1 transposable element, RRM domain"/>
    <property type="match status" value="1"/>
</dbReference>
<evidence type="ECO:0000256" key="1">
    <source>
        <dbReference type="SAM" id="Coils"/>
    </source>
</evidence>
<feature type="non-terminal residue" evidence="3">
    <location>
        <position position="1"/>
    </location>
</feature>
<accession>A0A6G1A6D3</accession>
<dbReference type="AlphaFoldDB" id="A0A6G1A6D3"/>
<dbReference type="InterPro" id="IPR043636">
    <property type="entry name" value="L1_RRM_dom"/>
</dbReference>